<evidence type="ECO:0000313" key="4">
    <source>
        <dbReference type="EMBL" id="XAY06768.1"/>
    </source>
</evidence>
<name>A0AAU7AZM7_9ACTN</name>
<organism evidence="4">
    <name type="scientific">Paraconexibacter sp. AEG42_29</name>
    <dbReference type="NCBI Taxonomy" id="2997339"/>
    <lineage>
        <taxon>Bacteria</taxon>
        <taxon>Bacillati</taxon>
        <taxon>Actinomycetota</taxon>
        <taxon>Thermoleophilia</taxon>
        <taxon>Solirubrobacterales</taxon>
        <taxon>Paraconexibacteraceae</taxon>
        <taxon>Paraconexibacter</taxon>
    </lineage>
</organism>
<dbReference type="Gene3D" id="3.50.50.60">
    <property type="entry name" value="FAD/NAD(P)-binding domain"/>
    <property type="match status" value="1"/>
</dbReference>
<dbReference type="PROSITE" id="PS51257">
    <property type="entry name" value="PROKAR_LIPOPROTEIN"/>
    <property type="match status" value="1"/>
</dbReference>
<evidence type="ECO:0000256" key="2">
    <source>
        <dbReference type="ARBA" id="ARBA00022827"/>
    </source>
</evidence>
<dbReference type="Gene3D" id="3.40.30.120">
    <property type="match status" value="1"/>
</dbReference>
<dbReference type="InterPro" id="IPR050641">
    <property type="entry name" value="RIFMO-like"/>
</dbReference>
<accession>A0AAU7AZM7</accession>
<dbReference type="KEGG" id="parq:DSM112329_03646"/>
<evidence type="ECO:0000259" key="3">
    <source>
        <dbReference type="Pfam" id="PF01494"/>
    </source>
</evidence>
<dbReference type="RefSeq" id="WP_354697986.1">
    <property type="nucleotide sequence ID" value="NZ_CP114014.1"/>
</dbReference>
<dbReference type="Gene3D" id="3.30.9.10">
    <property type="entry name" value="D-Amino Acid Oxidase, subunit A, domain 2"/>
    <property type="match status" value="1"/>
</dbReference>
<dbReference type="Pfam" id="PF21274">
    <property type="entry name" value="Rng_hyd_C"/>
    <property type="match status" value="1"/>
</dbReference>
<dbReference type="PRINTS" id="PR00420">
    <property type="entry name" value="RNGMNOXGNASE"/>
</dbReference>
<dbReference type="AlphaFoldDB" id="A0AAU7AZM7"/>
<dbReference type="EC" id="1.14.13.20" evidence="4"/>
<dbReference type="InterPro" id="IPR002938">
    <property type="entry name" value="FAD-bd"/>
</dbReference>
<dbReference type="PANTHER" id="PTHR43004">
    <property type="entry name" value="TRK SYSTEM POTASSIUM UPTAKE PROTEIN"/>
    <property type="match status" value="1"/>
</dbReference>
<dbReference type="PANTHER" id="PTHR43004:SF8">
    <property type="entry name" value="FAD-BINDING DOMAIN-CONTAINING PROTEIN-RELATED"/>
    <property type="match status" value="1"/>
</dbReference>
<feature type="domain" description="FAD-binding" evidence="3">
    <location>
        <begin position="5"/>
        <end position="377"/>
    </location>
</feature>
<sequence length="594" mass="64707">MREVEVPVLIMGGGGCGMSASSFLSEMGVEHLLVERHSETSHLPKAHYLNQRTMEIFRGFGMADPIYEVGAPLENFGHIRWVTSLGGDGPYDRRDFHEFDAFGGGVLKAPYEKDGPALPSNLPQIRLEPLLRKMAEERSGGRGEVVKFGHEIVEWEDTDAGIVATVLDRAADERFIVRARYMIAADGGKTVVPKLGTPMLGPTGMLEMVSTHFKADLSEYVDDKSMITWSINPEGEGSWSSGALVKMGPTWDRHSEEWVIHFAFRPDDPARFDEAAIVPRMRELLKIPDLDLEVLKVSHWILDRIHAEKFRIGNVFLAGDSAHRQPPTTGLGLNGAIHDAHNLCWKLAEVVSGRADDSLLDTYEAERLPVGADNADWALSAFTNFAVIDVAMGLMPGAPKEQNMAAFAAFFADTRLGASIRGRFAEVINTQRVEFHAHEIEIGYNYDSAAVVPDGTDMPVRDPFGSVYKPTTRPGHRLPHAWIERDGRRLSTHDLITPGTFALIAGADGAEWLKAASAVADELGVKIDAVTIGGTVSDVDGQWAEVGGLEPGGAVLVRPDQHTAWRTQEVPTDPAAALRTAFDAVLGKAAVPSA</sequence>
<dbReference type="SUPFAM" id="SSF51905">
    <property type="entry name" value="FAD/NAD(P)-binding domain"/>
    <property type="match status" value="1"/>
</dbReference>
<dbReference type="GO" id="GO:0071949">
    <property type="term" value="F:FAD binding"/>
    <property type="evidence" value="ECO:0007669"/>
    <property type="project" value="InterPro"/>
</dbReference>
<keyword evidence="2" id="KW-0274">FAD</keyword>
<keyword evidence="1" id="KW-0285">Flavoprotein</keyword>
<gene>
    <name evidence="4" type="primary">tfdB</name>
    <name evidence="4" type="ORF">DSM112329_03646</name>
</gene>
<proteinExistence type="predicted"/>
<evidence type="ECO:0000256" key="1">
    <source>
        <dbReference type="ARBA" id="ARBA00022630"/>
    </source>
</evidence>
<reference evidence="4" key="1">
    <citation type="submission" date="2022-12" db="EMBL/GenBank/DDBJ databases">
        <title>Paraconexibacter alkalitolerans sp. nov. and Baekduia alba sp. nov., isolated from soil and emended description of the genera Paraconexibacter (Chun et al., 2020) and Baekduia (An et al., 2020).</title>
        <authorList>
            <person name="Vieira S."/>
            <person name="Huber K.J."/>
            <person name="Geppert A."/>
            <person name="Wolf J."/>
            <person name="Neumann-Schaal M."/>
            <person name="Muesken M."/>
            <person name="Overmann J."/>
        </authorList>
    </citation>
    <scope>NUCLEOTIDE SEQUENCE</scope>
    <source>
        <strain evidence="4">AEG42_29</strain>
    </source>
</reference>
<dbReference type="GO" id="GO:0018666">
    <property type="term" value="F:2,4-dichlorophenol 6-monooxygenase activity"/>
    <property type="evidence" value="ECO:0007669"/>
    <property type="project" value="UniProtKB-EC"/>
</dbReference>
<dbReference type="InterPro" id="IPR036188">
    <property type="entry name" value="FAD/NAD-bd_sf"/>
</dbReference>
<dbReference type="EMBL" id="CP114014">
    <property type="protein sequence ID" value="XAY06768.1"/>
    <property type="molecule type" value="Genomic_DNA"/>
</dbReference>
<dbReference type="Pfam" id="PF01494">
    <property type="entry name" value="FAD_binding_3"/>
    <property type="match status" value="1"/>
</dbReference>
<protein>
    <submittedName>
        <fullName evidence="4">2,4-dichlorophenol 6-monooxygenase</fullName>
        <ecNumber evidence="4">1.14.13.20</ecNumber>
    </submittedName>
</protein>
<keyword evidence="4" id="KW-0560">Oxidoreductase</keyword>